<keyword evidence="2" id="KW-1185">Reference proteome</keyword>
<accession>A0A8T2N6Y4</accession>
<reference evidence="1" key="1">
    <citation type="thesis" date="2021" institute="BYU ScholarsArchive" country="Provo, UT, USA">
        <title>Applications of and Algorithms for Genome Assembly and Genomic Analyses with an Emphasis on Marine Teleosts.</title>
        <authorList>
            <person name="Pickett B.D."/>
        </authorList>
    </citation>
    <scope>NUCLEOTIDE SEQUENCE</scope>
    <source>
        <strain evidence="1">HI-2016</strain>
    </source>
</reference>
<gene>
    <name evidence="1" type="ORF">JZ751_011531</name>
</gene>
<dbReference type="Proteomes" id="UP000824540">
    <property type="component" value="Unassembled WGS sequence"/>
</dbReference>
<evidence type="ECO:0000313" key="1">
    <source>
        <dbReference type="EMBL" id="KAG9333462.1"/>
    </source>
</evidence>
<comment type="caution">
    <text evidence="1">The sequence shown here is derived from an EMBL/GenBank/DDBJ whole genome shotgun (WGS) entry which is preliminary data.</text>
</comment>
<evidence type="ECO:0000313" key="2">
    <source>
        <dbReference type="Proteomes" id="UP000824540"/>
    </source>
</evidence>
<dbReference type="EMBL" id="JAFBMS010000198">
    <property type="protein sequence ID" value="KAG9333462.1"/>
    <property type="molecule type" value="Genomic_DNA"/>
</dbReference>
<organism evidence="1 2">
    <name type="scientific">Albula glossodonta</name>
    <name type="common">roundjaw bonefish</name>
    <dbReference type="NCBI Taxonomy" id="121402"/>
    <lineage>
        <taxon>Eukaryota</taxon>
        <taxon>Metazoa</taxon>
        <taxon>Chordata</taxon>
        <taxon>Craniata</taxon>
        <taxon>Vertebrata</taxon>
        <taxon>Euteleostomi</taxon>
        <taxon>Actinopterygii</taxon>
        <taxon>Neopterygii</taxon>
        <taxon>Teleostei</taxon>
        <taxon>Albuliformes</taxon>
        <taxon>Albulidae</taxon>
        <taxon>Albula</taxon>
    </lineage>
</organism>
<dbReference type="AlphaFoldDB" id="A0A8T2N6Y4"/>
<sequence>MYQSTSSGNFCKLSGLLTLLNRFYFLRATGAASTGEAVLHGEARCGGTPALIGTETVILFSQTSTASSAEYTSARKGFLCFSLRV</sequence>
<proteinExistence type="predicted"/>
<name>A0A8T2N6Y4_9TELE</name>
<protein>
    <submittedName>
        <fullName evidence="1">Uncharacterized protein</fullName>
    </submittedName>
</protein>